<feature type="domain" description="GGDEF" evidence="4">
    <location>
        <begin position="399"/>
        <end position="532"/>
    </location>
</feature>
<dbReference type="SMART" id="SM00267">
    <property type="entry name" value="GGDEF"/>
    <property type="match status" value="1"/>
</dbReference>
<feature type="transmembrane region" description="Helical" evidence="1">
    <location>
        <begin position="107"/>
        <end position="124"/>
    </location>
</feature>
<organism evidence="5 6">
    <name type="scientific">Paenibacillus aestuarii</name>
    <dbReference type="NCBI Taxonomy" id="516965"/>
    <lineage>
        <taxon>Bacteria</taxon>
        <taxon>Bacillati</taxon>
        <taxon>Bacillota</taxon>
        <taxon>Bacilli</taxon>
        <taxon>Bacillales</taxon>
        <taxon>Paenibacillaceae</taxon>
        <taxon>Paenibacillus</taxon>
    </lineage>
</organism>
<evidence type="ECO:0000259" key="3">
    <source>
        <dbReference type="PROSITE" id="PS50883"/>
    </source>
</evidence>
<dbReference type="Gene3D" id="3.20.20.450">
    <property type="entry name" value="EAL domain"/>
    <property type="match status" value="1"/>
</dbReference>
<dbReference type="CDD" id="cd01949">
    <property type="entry name" value="GGDEF"/>
    <property type="match status" value="1"/>
</dbReference>
<dbReference type="InterPro" id="IPR043128">
    <property type="entry name" value="Rev_trsase/Diguanyl_cyclase"/>
</dbReference>
<dbReference type="InterPro" id="IPR029787">
    <property type="entry name" value="Nucleotide_cyclase"/>
</dbReference>
<dbReference type="InterPro" id="IPR035919">
    <property type="entry name" value="EAL_sf"/>
</dbReference>
<dbReference type="PROSITE" id="PS50883">
    <property type="entry name" value="EAL"/>
    <property type="match status" value="1"/>
</dbReference>
<evidence type="ECO:0000259" key="2">
    <source>
        <dbReference type="PROSITE" id="PS50112"/>
    </source>
</evidence>
<feature type="transmembrane region" description="Helical" evidence="1">
    <location>
        <begin position="63"/>
        <end position="87"/>
    </location>
</feature>
<dbReference type="SUPFAM" id="SSF141868">
    <property type="entry name" value="EAL domain-like"/>
    <property type="match status" value="1"/>
</dbReference>
<dbReference type="Gene3D" id="3.30.450.20">
    <property type="entry name" value="PAS domain"/>
    <property type="match status" value="1"/>
</dbReference>
<dbReference type="Pfam" id="PF00563">
    <property type="entry name" value="EAL"/>
    <property type="match status" value="1"/>
</dbReference>
<keyword evidence="1" id="KW-0812">Transmembrane</keyword>
<protein>
    <submittedName>
        <fullName evidence="5">EAL domain-containing protein</fullName>
    </submittedName>
</protein>
<evidence type="ECO:0000313" key="5">
    <source>
        <dbReference type="EMBL" id="MFC5448505.1"/>
    </source>
</evidence>
<sequence length="798" mass="90366">MTFFIMLIIAFAPLVFGIVTAVLFQNMKLTLSICIVLGWISIWQLDVAVLYGQNLLSTTTIEMLFRLLRIGTIMVIPSFYGVTYFVFKNLALTNRSRWMPYVLNRKVLILLYAWSVFVYLTNWTDKGIQNIHPIFKGRFIEFYYPTYGPWAWMFMLHLGLYVIIIACSFFVSVKVKDQVTRSFLLQFFGSTTLLYAIAILNTNEAIALFTSGIACLIFSICIFSAFTHMNAKLLKVMNLTLNEQTTFLRKILDANPSSISVKDSKGVIKDLNQSMASFYGTTIQNAIGKREVELATEEVANWHMASDAEALNAFNDLFIPEVQIGSGDEARWYQSSKIPITLWNEPHLLTIMTDITQLKRAGEMIEYQAHHDLLTKLPNRSLFWRRLTDAIAHAKAQQQNLSVMFLDLDRFKNINDTLGHNFGDETLKEIGKRLASCVHSPDMVARWGGDEFILLLTEFEHSGETIALAKRILDVISEPLSLGGYEMYVTGSIGISLHPLDDTPPEILIQHADIAMYRAKELGKNNYQLFTPELEEAGAGLLELENSLHKALAREEFELQYQPIIHAETGMISGMEALLRWRHPVRGLISPEKFIPIAEETGLIVPIGEWALREACKQTKAWQEAGLPSLAVSVNLSPRQIKKHNFVETVTRVLDDTGLDAAYLYLEITENVAITGEDNVDSKIKSLCSMGIRFSIDDFGTGYTAINYLKRFPVNTLKIDRSFVADIEENHDQRGILKAIIALAHSLKIEIVAEGVETDDQCDFLRQHGCTKLQGYLFSKPLSTQHFEVILRENPQFC</sequence>
<dbReference type="Gene3D" id="3.30.70.270">
    <property type="match status" value="1"/>
</dbReference>
<feature type="transmembrane region" description="Helical" evidence="1">
    <location>
        <begin position="31"/>
        <end position="51"/>
    </location>
</feature>
<feature type="domain" description="PAS" evidence="2">
    <location>
        <begin position="244"/>
        <end position="292"/>
    </location>
</feature>
<reference evidence="6" key="1">
    <citation type="journal article" date="2019" name="Int. J. Syst. Evol. Microbiol.">
        <title>The Global Catalogue of Microorganisms (GCM) 10K type strain sequencing project: providing services to taxonomists for standard genome sequencing and annotation.</title>
        <authorList>
            <consortium name="The Broad Institute Genomics Platform"/>
            <consortium name="The Broad Institute Genome Sequencing Center for Infectious Disease"/>
            <person name="Wu L."/>
            <person name="Ma J."/>
        </authorList>
    </citation>
    <scope>NUCLEOTIDE SEQUENCE [LARGE SCALE GENOMIC DNA]</scope>
    <source>
        <strain evidence="6">KACC 11904</strain>
    </source>
</reference>
<dbReference type="NCBIfam" id="TIGR00254">
    <property type="entry name" value="GGDEF"/>
    <property type="match status" value="1"/>
</dbReference>
<evidence type="ECO:0000259" key="4">
    <source>
        <dbReference type="PROSITE" id="PS50887"/>
    </source>
</evidence>
<feature type="transmembrane region" description="Helical" evidence="1">
    <location>
        <begin position="6"/>
        <end position="24"/>
    </location>
</feature>
<feature type="transmembrane region" description="Helical" evidence="1">
    <location>
        <begin position="150"/>
        <end position="171"/>
    </location>
</feature>
<dbReference type="SUPFAM" id="SSF55785">
    <property type="entry name" value="PYP-like sensor domain (PAS domain)"/>
    <property type="match status" value="1"/>
</dbReference>
<dbReference type="NCBIfam" id="TIGR00229">
    <property type="entry name" value="sensory_box"/>
    <property type="match status" value="1"/>
</dbReference>
<keyword evidence="6" id="KW-1185">Reference proteome</keyword>
<dbReference type="PROSITE" id="PS50112">
    <property type="entry name" value="PAS"/>
    <property type="match status" value="1"/>
</dbReference>
<dbReference type="PANTHER" id="PTHR44757:SF2">
    <property type="entry name" value="BIOFILM ARCHITECTURE MAINTENANCE PROTEIN MBAA"/>
    <property type="match status" value="1"/>
</dbReference>
<keyword evidence="1" id="KW-0472">Membrane</keyword>
<evidence type="ECO:0000256" key="1">
    <source>
        <dbReference type="SAM" id="Phobius"/>
    </source>
</evidence>
<dbReference type="InterPro" id="IPR035965">
    <property type="entry name" value="PAS-like_dom_sf"/>
</dbReference>
<dbReference type="Pfam" id="PF00990">
    <property type="entry name" value="GGDEF"/>
    <property type="match status" value="1"/>
</dbReference>
<proteinExistence type="predicted"/>
<dbReference type="InterPro" id="IPR013656">
    <property type="entry name" value="PAS_4"/>
</dbReference>
<dbReference type="SMART" id="SM00052">
    <property type="entry name" value="EAL"/>
    <property type="match status" value="1"/>
</dbReference>
<dbReference type="InterPro" id="IPR052155">
    <property type="entry name" value="Biofilm_reg_signaling"/>
</dbReference>
<comment type="caution">
    <text evidence="5">The sequence shown here is derived from an EMBL/GenBank/DDBJ whole genome shotgun (WGS) entry which is preliminary data.</text>
</comment>
<keyword evidence="1" id="KW-1133">Transmembrane helix</keyword>
<dbReference type="InterPro" id="IPR000014">
    <property type="entry name" value="PAS"/>
</dbReference>
<dbReference type="Pfam" id="PF08448">
    <property type="entry name" value="PAS_4"/>
    <property type="match status" value="1"/>
</dbReference>
<dbReference type="CDD" id="cd01948">
    <property type="entry name" value="EAL"/>
    <property type="match status" value="1"/>
</dbReference>
<feature type="domain" description="EAL" evidence="3">
    <location>
        <begin position="541"/>
        <end position="795"/>
    </location>
</feature>
<dbReference type="InterPro" id="IPR000160">
    <property type="entry name" value="GGDEF_dom"/>
</dbReference>
<gene>
    <name evidence="5" type="ORF">ACFPOG_09540</name>
</gene>
<dbReference type="RefSeq" id="WP_270878176.1">
    <property type="nucleotide sequence ID" value="NZ_JAQFVF010000018.1"/>
</dbReference>
<dbReference type="EMBL" id="JBHSMJ010000009">
    <property type="protein sequence ID" value="MFC5448505.1"/>
    <property type="molecule type" value="Genomic_DNA"/>
</dbReference>
<dbReference type="PANTHER" id="PTHR44757">
    <property type="entry name" value="DIGUANYLATE CYCLASE DGCP"/>
    <property type="match status" value="1"/>
</dbReference>
<dbReference type="PROSITE" id="PS50887">
    <property type="entry name" value="GGDEF"/>
    <property type="match status" value="1"/>
</dbReference>
<name>A0ABW0K5H6_9BACL</name>
<dbReference type="SUPFAM" id="SSF55073">
    <property type="entry name" value="Nucleotide cyclase"/>
    <property type="match status" value="1"/>
</dbReference>
<accession>A0ABW0K5H6</accession>
<feature type="transmembrane region" description="Helical" evidence="1">
    <location>
        <begin position="206"/>
        <end position="227"/>
    </location>
</feature>
<dbReference type="Proteomes" id="UP001596044">
    <property type="component" value="Unassembled WGS sequence"/>
</dbReference>
<evidence type="ECO:0000313" key="6">
    <source>
        <dbReference type="Proteomes" id="UP001596044"/>
    </source>
</evidence>
<dbReference type="InterPro" id="IPR001633">
    <property type="entry name" value="EAL_dom"/>
</dbReference>